<evidence type="ECO:0000313" key="7">
    <source>
        <dbReference type="EMBL" id="SUU83902.1"/>
    </source>
</evidence>
<dbReference type="InterPro" id="IPR036922">
    <property type="entry name" value="Rieske_2Fe-2S_sf"/>
</dbReference>
<dbReference type="Gene3D" id="2.102.10.10">
    <property type="entry name" value="Rieske [2Fe-2S] iron-sulphur domain"/>
    <property type="match status" value="1"/>
</dbReference>
<feature type="domain" description="Rieske" evidence="6">
    <location>
        <begin position="10"/>
        <end position="114"/>
    </location>
</feature>
<dbReference type="OrthoDB" id="9800776at2"/>
<evidence type="ECO:0000256" key="4">
    <source>
        <dbReference type="ARBA" id="ARBA00023004"/>
    </source>
</evidence>
<dbReference type="InterPro" id="IPR015881">
    <property type="entry name" value="ARHD_Rieske_2Fe_2S"/>
</dbReference>
<dbReference type="AlphaFoldDB" id="A0A380W4R2"/>
<dbReference type="PROSITE" id="PS00570">
    <property type="entry name" value="RING_HYDROXYL_ALPHA"/>
    <property type="match status" value="1"/>
</dbReference>
<keyword evidence="3 7" id="KW-0560">Oxidoreductase</keyword>
<dbReference type="Proteomes" id="UP000254343">
    <property type="component" value="Unassembled WGS sequence"/>
</dbReference>
<name>A0A380W4R2_AFIFE</name>
<dbReference type="GO" id="GO:0005506">
    <property type="term" value="F:iron ion binding"/>
    <property type="evidence" value="ECO:0007669"/>
    <property type="project" value="InterPro"/>
</dbReference>
<keyword evidence="2" id="KW-0479">Metal-binding</keyword>
<dbReference type="PROSITE" id="PS51296">
    <property type="entry name" value="RIESKE"/>
    <property type="match status" value="1"/>
</dbReference>
<evidence type="ECO:0000256" key="3">
    <source>
        <dbReference type="ARBA" id="ARBA00023002"/>
    </source>
</evidence>
<dbReference type="CDD" id="cd03469">
    <property type="entry name" value="Rieske_RO_Alpha_N"/>
    <property type="match status" value="1"/>
</dbReference>
<sequence length="237" mass="25840">MLDTGEVAVWTAVGTSDGLLDRKVQRAQIKATDLAVWRGEDGGVRAWSNRCPHRGMRLSYGFVRGNRLTCLYHGWTYDGTGGCALIPAHMKLTPPKTITVAMYRAAEAGGLIWVASSKTEGEPNFSGSWRAIRSIHIGAQASAVESAIEASPLESGHLVRASSPRAYIHELKDGGRVICALQEINDHQTMMHVAVEGSESLDRNQRIDAWTRRIRRAAEKLIAAAKSNRPVLEGAKV</sequence>
<dbReference type="GO" id="GO:0016491">
    <property type="term" value="F:oxidoreductase activity"/>
    <property type="evidence" value="ECO:0007669"/>
    <property type="project" value="UniProtKB-KW"/>
</dbReference>
<dbReference type="PANTHER" id="PTHR21266:SF60">
    <property type="entry name" value="3-KETOSTEROID-9-ALPHA-MONOOXYGENASE, OXYGENASE COMPONENT"/>
    <property type="match status" value="1"/>
</dbReference>
<keyword evidence="1" id="KW-0001">2Fe-2S</keyword>
<dbReference type="GO" id="GO:0051537">
    <property type="term" value="F:2 iron, 2 sulfur cluster binding"/>
    <property type="evidence" value="ECO:0007669"/>
    <property type="project" value="UniProtKB-KW"/>
</dbReference>
<gene>
    <name evidence="7" type="primary">kshA_3</name>
    <name evidence="7" type="ORF">NCTC12722_01081</name>
</gene>
<dbReference type="PANTHER" id="PTHR21266">
    <property type="entry name" value="IRON-SULFUR DOMAIN CONTAINING PROTEIN"/>
    <property type="match status" value="1"/>
</dbReference>
<evidence type="ECO:0000313" key="8">
    <source>
        <dbReference type="Proteomes" id="UP000254343"/>
    </source>
</evidence>
<keyword evidence="4" id="KW-0408">Iron</keyword>
<evidence type="ECO:0000256" key="5">
    <source>
        <dbReference type="ARBA" id="ARBA00023014"/>
    </source>
</evidence>
<protein>
    <submittedName>
        <fullName evidence="7">3-ketosteroid-9-alpha-hydroxylase oxygenase subunit</fullName>
        <ecNumber evidence="7">1.17.1.-</ecNumber>
    </submittedName>
</protein>
<dbReference type="RefSeq" id="WP_002718681.1">
    <property type="nucleotide sequence ID" value="NZ_UFSI01000001.1"/>
</dbReference>
<evidence type="ECO:0000256" key="1">
    <source>
        <dbReference type="ARBA" id="ARBA00022714"/>
    </source>
</evidence>
<evidence type="ECO:0000256" key="2">
    <source>
        <dbReference type="ARBA" id="ARBA00022723"/>
    </source>
</evidence>
<accession>A0A380W4R2</accession>
<dbReference type="InterPro" id="IPR050584">
    <property type="entry name" value="Cholesterol_7-desaturase"/>
</dbReference>
<keyword evidence="5" id="KW-0411">Iron-sulfur</keyword>
<reference evidence="7 8" key="1">
    <citation type="submission" date="2018-06" db="EMBL/GenBank/DDBJ databases">
        <authorList>
            <consortium name="Pathogen Informatics"/>
            <person name="Doyle S."/>
        </authorList>
    </citation>
    <scope>NUCLEOTIDE SEQUENCE [LARGE SCALE GENOMIC DNA]</scope>
    <source>
        <strain evidence="7 8">NCTC12722</strain>
    </source>
</reference>
<dbReference type="SUPFAM" id="SSF50022">
    <property type="entry name" value="ISP domain"/>
    <property type="match status" value="1"/>
</dbReference>
<dbReference type="EC" id="1.17.1.-" evidence="7"/>
<dbReference type="InterPro" id="IPR017941">
    <property type="entry name" value="Rieske_2Fe-2S"/>
</dbReference>
<dbReference type="Pfam" id="PF00355">
    <property type="entry name" value="Rieske"/>
    <property type="match status" value="1"/>
</dbReference>
<proteinExistence type="predicted"/>
<dbReference type="EMBL" id="UIGB01000001">
    <property type="protein sequence ID" value="SUU83902.1"/>
    <property type="molecule type" value="Genomic_DNA"/>
</dbReference>
<organism evidence="7 8">
    <name type="scientific">Afipia felis</name>
    <name type="common">Cat scratch disease bacillus</name>
    <dbReference type="NCBI Taxonomy" id="1035"/>
    <lineage>
        <taxon>Bacteria</taxon>
        <taxon>Pseudomonadati</taxon>
        <taxon>Pseudomonadota</taxon>
        <taxon>Alphaproteobacteria</taxon>
        <taxon>Hyphomicrobiales</taxon>
        <taxon>Nitrobacteraceae</taxon>
        <taxon>Afipia</taxon>
    </lineage>
</organism>
<evidence type="ECO:0000259" key="6">
    <source>
        <dbReference type="PROSITE" id="PS51296"/>
    </source>
</evidence>